<accession>A0AAU8A203</accession>
<feature type="domain" description="PRC-barrel" evidence="3">
    <location>
        <begin position="147"/>
        <end position="207"/>
    </location>
</feature>
<dbReference type="InterPro" id="IPR037097">
    <property type="entry name" value="Photo_RC_H_N_sf"/>
</dbReference>
<dbReference type="InterPro" id="IPR011033">
    <property type="entry name" value="PRC_barrel-like_sf"/>
</dbReference>
<gene>
    <name evidence="4" type="primary">puhA</name>
    <name evidence="4" type="ORF">NKE59_06850</name>
</gene>
<dbReference type="Gene3D" id="4.10.540.10">
    <property type="entry name" value="Photosynthetic reaction centre, H subunit, N-terminal domain"/>
    <property type="match status" value="1"/>
</dbReference>
<dbReference type="InterPro" id="IPR027275">
    <property type="entry name" value="PRC-brl_dom"/>
</dbReference>
<dbReference type="SUPFAM" id="SSF50346">
    <property type="entry name" value="PRC-barrel domain"/>
    <property type="match status" value="1"/>
</dbReference>
<evidence type="ECO:0000313" key="4">
    <source>
        <dbReference type="EMBL" id="XCC57208.1"/>
    </source>
</evidence>
<dbReference type="NCBIfam" id="TIGR01150">
    <property type="entry name" value="puhA"/>
    <property type="match status" value="1"/>
</dbReference>
<feature type="transmembrane region" description="Helical" evidence="1">
    <location>
        <begin position="12"/>
        <end position="31"/>
    </location>
</feature>
<dbReference type="GO" id="GO:0019684">
    <property type="term" value="P:photosynthesis, light reaction"/>
    <property type="evidence" value="ECO:0007669"/>
    <property type="project" value="InterPro"/>
</dbReference>
<evidence type="ECO:0000256" key="1">
    <source>
        <dbReference type="SAM" id="Phobius"/>
    </source>
</evidence>
<reference evidence="4" key="1">
    <citation type="submission" date="2022-06" db="EMBL/GenBank/DDBJ databases">
        <title>New Polynucleobacter species.</title>
        <authorList>
            <person name="Hahn M.W."/>
        </authorList>
    </citation>
    <scope>NUCLEOTIDE SEQUENCE</scope>
    <source>
        <strain evidence="4">UK-FUSCHL-C3</strain>
    </source>
</reference>
<organism evidence="4">
    <name type="scientific">Polynucleobacter sp. UK-FUSCHL-C3</name>
    <dbReference type="NCBI Taxonomy" id="2955208"/>
    <lineage>
        <taxon>Bacteria</taxon>
        <taxon>Pseudomonadati</taxon>
        <taxon>Pseudomonadota</taxon>
        <taxon>Betaproteobacteria</taxon>
        <taxon>Burkholderiales</taxon>
        <taxon>Burkholderiaceae</taxon>
        <taxon>Polynucleobacter</taxon>
    </lineage>
</organism>
<dbReference type="GO" id="GO:0030077">
    <property type="term" value="C:plasma membrane light-harvesting complex"/>
    <property type="evidence" value="ECO:0007669"/>
    <property type="project" value="InterPro"/>
</dbReference>
<keyword evidence="1" id="KW-0472">Membrane</keyword>
<dbReference type="InterPro" id="IPR015810">
    <property type="entry name" value="Photo_RC_H_N"/>
</dbReference>
<dbReference type="InterPro" id="IPR005652">
    <property type="entry name" value="Photo_RC_H"/>
</dbReference>
<dbReference type="Pfam" id="PF05239">
    <property type="entry name" value="PRC"/>
    <property type="match status" value="1"/>
</dbReference>
<proteinExistence type="predicted"/>
<dbReference type="InterPro" id="IPR014747">
    <property type="entry name" value="Bac_photo_RC_H_C"/>
</dbReference>
<keyword evidence="1" id="KW-1133">Transmembrane helix</keyword>
<protein>
    <submittedName>
        <fullName evidence="4">Photosynthetic reaction center subunit H</fullName>
    </submittedName>
</protein>
<dbReference type="EMBL" id="CP099959">
    <property type="protein sequence ID" value="XCC57208.1"/>
    <property type="molecule type" value="Genomic_DNA"/>
</dbReference>
<dbReference type="SUPFAM" id="SSF81490">
    <property type="entry name" value="Photosystem II reaction centre subunit H, transmembrane region"/>
    <property type="match status" value="1"/>
</dbReference>
<keyword evidence="1" id="KW-0812">Transmembrane</keyword>
<name>A0AAU8A203_9BURK</name>
<dbReference type="RefSeq" id="WP_353438238.1">
    <property type="nucleotide sequence ID" value="NZ_CP099959.1"/>
</dbReference>
<evidence type="ECO:0000259" key="2">
    <source>
        <dbReference type="Pfam" id="PF03967"/>
    </source>
</evidence>
<feature type="domain" description="Photosynthetic reaction centre H subunit N-terminal" evidence="2">
    <location>
        <begin position="5"/>
        <end position="135"/>
    </location>
</feature>
<sequence length="256" mass="27993">MGTGAITQYVDVAQLALYAFWVFFAILVYYLTVEGKREGFPLEYDQAGKVRRAEGIAGMPSPKIFKTQFGGDISIPRDEPLERLAAKPANRLNGSPIEPTGNPMLDGIGPGAYANRADVPDHTSEGDPRIVPMRILGGFSIARQDIDPRGLNVVGADGVRGGTIKEIWVDRAEMMIRYLEIETTPEAGGRRVLLPMNFARVARNQVSVQAVLGRHFVSVPATKSTEQITLLEEEKIMAYFGAGTLYATPERSEPLV</sequence>
<dbReference type="Pfam" id="PF03967">
    <property type="entry name" value="PRCH"/>
    <property type="match status" value="1"/>
</dbReference>
<dbReference type="Gene3D" id="3.90.50.10">
    <property type="entry name" value="Photosynthetic Reaction Center, subunit H, domain 2"/>
    <property type="match status" value="1"/>
</dbReference>
<evidence type="ECO:0000259" key="3">
    <source>
        <dbReference type="Pfam" id="PF05239"/>
    </source>
</evidence>
<dbReference type="AlphaFoldDB" id="A0AAU8A203"/>